<feature type="region of interest" description="Disordered" evidence="1">
    <location>
        <begin position="164"/>
        <end position="184"/>
    </location>
</feature>
<sequence length="184" mass="21452">MAEIFGTGGITNANTTIDFYSRSEDLETIINEQHPTSAPYFIINLKPRLKKYVFEPSRNNIERVNWTNNNAESINNILKLSVDWKAKHTQDLINMLFSVTQLHVMDYRSALHDSGYYQLTKEKNIYEINGSVWRCKSEIHKTETFAKFLKDFKHGKYTLINKAKGTARKPGQRRRAVNKKTKKH</sequence>
<protein>
    <submittedName>
        <fullName evidence="2">Uncharacterized protein</fullName>
    </submittedName>
</protein>
<dbReference type="AlphaFoldDB" id="A0ABD3VWJ4"/>
<evidence type="ECO:0000313" key="3">
    <source>
        <dbReference type="Proteomes" id="UP001634394"/>
    </source>
</evidence>
<dbReference type="EMBL" id="JBJQND010000009">
    <property type="protein sequence ID" value="KAL3865801.1"/>
    <property type="molecule type" value="Genomic_DNA"/>
</dbReference>
<comment type="caution">
    <text evidence="2">The sequence shown here is derived from an EMBL/GenBank/DDBJ whole genome shotgun (WGS) entry which is preliminary data.</text>
</comment>
<reference evidence="2 3" key="1">
    <citation type="submission" date="2024-11" db="EMBL/GenBank/DDBJ databases">
        <title>Chromosome-level genome assembly of the freshwater bivalve Anodonta woodiana.</title>
        <authorList>
            <person name="Chen X."/>
        </authorList>
    </citation>
    <scope>NUCLEOTIDE SEQUENCE [LARGE SCALE GENOMIC DNA]</scope>
    <source>
        <strain evidence="2">MN2024</strain>
        <tissue evidence="2">Gills</tissue>
    </source>
</reference>
<accession>A0ABD3VWJ4</accession>
<feature type="compositionally biased region" description="Basic residues" evidence="1">
    <location>
        <begin position="165"/>
        <end position="184"/>
    </location>
</feature>
<keyword evidence="3" id="KW-1185">Reference proteome</keyword>
<name>A0ABD3VWJ4_SINWO</name>
<organism evidence="2 3">
    <name type="scientific">Sinanodonta woodiana</name>
    <name type="common">Chinese pond mussel</name>
    <name type="synonym">Anodonta woodiana</name>
    <dbReference type="NCBI Taxonomy" id="1069815"/>
    <lineage>
        <taxon>Eukaryota</taxon>
        <taxon>Metazoa</taxon>
        <taxon>Spiralia</taxon>
        <taxon>Lophotrochozoa</taxon>
        <taxon>Mollusca</taxon>
        <taxon>Bivalvia</taxon>
        <taxon>Autobranchia</taxon>
        <taxon>Heteroconchia</taxon>
        <taxon>Palaeoheterodonta</taxon>
        <taxon>Unionida</taxon>
        <taxon>Unionoidea</taxon>
        <taxon>Unionidae</taxon>
        <taxon>Unioninae</taxon>
        <taxon>Sinanodonta</taxon>
    </lineage>
</organism>
<evidence type="ECO:0000256" key="1">
    <source>
        <dbReference type="SAM" id="MobiDB-lite"/>
    </source>
</evidence>
<evidence type="ECO:0000313" key="2">
    <source>
        <dbReference type="EMBL" id="KAL3865801.1"/>
    </source>
</evidence>
<proteinExistence type="predicted"/>
<dbReference type="Proteomes" id="UP001634394">
    <property type="component" value="Unassembled WGS sequence"/>
</dbReference>
<gene>
    <name evidence="2" type="ORF">ACJMK2_043152</name>
</gene>